<accession>A0A2G8SVX4</accession>
<dbReference type="EMBL" id="AYKW01000001">
    <property type="protein sequence ID" value="PIL37698.1"/>
    <property type="molecule type" value="Genomic_DNA"/>
</dbReference>
<evidence type="ECO:0000256" key="1">
    <source>
        <dbReference type="SAM" id="MobiDB-lite"/>
    </source>
</evidence>
<name>A0A2G8SVX4_9APHY</name>
<comment type="caution">
    <text evidence="2">The sequence shown here is derived from an EMBL/GenBank/DDBJ whole genome shotgun (WGS) entry which is preliminary data.</text>
</comment>
<protein>
    <submittedName>
        <fullName evidence="2">Uncharacterized protein</fullName>
    </submittedName>
</protein>
<evidence type="ECO:0000313" key="2">
    <source>
        <dbReference type="EMBL" id="PIL37698.1"/>
    </source>
</evidence>
<feature type="region of interest" description="Disordered" evidence="1">
    <location>
        <begin position="132"/>
        <end position="182"/>
    </location>
</feature>
<keyword evidence="3" id="KW-1185">Reference proteome</keyword>
<proteinExistence type="predicted"/>
<reference evidence="2 3" key="1">
    <citation type="journal article" date="2015" name="Sci. Rep.">
        <title>Chromosome-level genome map provides insights into diverse defense mechanisms in the medicinal fungus Ganoderma sinense.</title>
        <authorList>
            <person name="Zhu Y."/>
            <person name="Xu J."/>
            <person name="Sun C."/>
            <person name="Zhou S."/>
            <person name="Xu H."/>
            <person name="Nelson D.R."/>
            <person name="Qian J."/>
            <person name="Song J."/>
            <person name="Luo H."/>
            <person name="Xiang L."/>
            <person name="Li Y."/>
            <person name="Xu Z."/>
            <person name="Ji A."/>
            <person name="Wang L."/>
            <person name="Lu S."/>
            <person name="Hayward A."/>
            <person name="Sun W."/>
            <person name="Li X."/>
            <person name="Schwartz D.C."/>
            <person name="Wang Y."/>
            <person name="Chen S."/>
        </authorList>
    </citation>
    <scope>NUCLEOTIDE SEQUENCE [LARGE SCALE GENOMIC DNA]</scope>
    <source>
        <strain evidence="2 3">ZZ0214-1</strain>
    </source>
</reference>
<sequence length="225" mass="24892">MFVAGHRASRRVWENESEGWTGVPDVGETLAEVRGPASEEDSWWEIVMVAGSYLIMYTGHEGWQATCEARVSRPIRPRDLRKTSLQSLQEECTWGKETAKKARTQQHFESLENYIRALEAKVKDLQSDLEFCRKQHGGPPSAPSPADSQDAGVGVSIPPRHESSDPEPSSDNEGSSSTGDSDIERLIAPTRHLVVSLPFPFPSSLHIRPSSPFGVPLRHLGILLL</sequence>
<evidence type="ECO:0000313" key="3">
    <source>
        <dbReference type="Proteomes" id="UP000230002"/>
    </source>
</evidence>
<dbReference type="Proteomes" id="UP000230002">
    <property type="component" value="Unassembled WGS sequence"/>
</dbReference>
<dbReference type="OrthoDB" id="2154091at2759"/>
<dbReference type="AlphaFoldDB" id="A0A2G8SVX4"/>
<feature type="compositionally biased region" description="Low complexity" evidence="1">
    <location>
        <begin position="166"/>
        <end position="180"/>
    </location>
</feature>
<gene>
    <name evidence="2" type="ORF">GSI_01392</name>
</gene>
<organism evidence="2 3">
    <name type="scientific">Ganoderma sinense ZZ0214-1</name>
    <dbReference type="NCBI Taxonomy" id="1077348"/>
    <lineage>
        <taxon>Eukaryota</taxon>
        <taxon>Fungi</taxon>
        <taxon>Dikarya</taxon>
        <taxon>Basidiomycota</taxon>
        <taxon>Agaricomycotina</taxon>
        <taxon>Agaricomycetes</taxon>
        <taxon>Polyporales</taxon>
        <taxon>Polyporaceae</taxon>
        <taxon>Ganoderma</taxon>
    </lineage>
</organism>
<dbReference type="STRING" id="1077348.A0A2G8SVX4"/>